<evidence type="ECO:0000313" key="4">
    <source>
        <dbReference type="Proteomes" id="UP001500002"/>
    </source>
</evidence>
<dbReference type="Gene3D" id="3.40.190.10">
    <property type="entry name" value="Periplasmic binding protein-like II"/>
    <property type="match status" value="1"/>
</dbReference>
<dbReference type="EMBL" id="BAAANJ010000011">
    <property type="protein sequence ID" value="GAA1815705.1"/>
    <property type="molecule type" value="Genomic_DNA"/>
</dbReference>
<dbReference type="Gene3D" id="3.10.105.10">
    <property type="entry name" value="Dipeptide-binding Protein, Domain 3"/>
    <property type="match status" value="1"/>
</dbReference>
<dbReference type="InterPro" id="IPR039424">
    <property type="entry name" value="SBP_5"/>
</dbReference>
<gene>
    <name evidence="3" type="ORF">GCM10009749_26860</name>
</gene>
<evidence type="ECO:0000256" key="1">
    <source>
        <dbReference type="SAM" id="SignalP"/>
    </source>
</evidence>
<dbReference type="SUPFAM" id="SSF53850">
    <property type="entry name" value="Periplasmic binding protein-like II"/>
    <property type="match status" value="1"/>
</dbReference>
<dbReference type="CDD" id="cd00995">
    <property type="entry name" value="PBP2_NikA_DppA_OppA_like"/>
    <property type="match status" value="1"/>
</dbReference>
<dbReference type="PROSITE" id="PS51257">
    <property type="entry name" value="PROKAR_LIPOPROTEIN"/>
    <property type="match status" value="1"/>
</dbReference>
<dbReference type="PANTHER" id="PTHR30290">
    <property type="entry name" value="PERIPLASMIC BINDING COMPONENT OF ABC TRANSPORTER"/>
    <property type="match status" value="1"/>
</dbReference>
<protein>
    <submittedName>
        <fullName evidence="3">ABC transporter substrate-binding protein</fullName>
    </submittedName>
</protein>
<keyword evidence="4" id="KW-1185">Reference proteome</keyword>
<feature type="domain" description="Solute-binding protein family 5" evidence="2">
    <location>
        <begin position="87"/>
        <end position="433"/>
    </location>
</feature>
<sequence>MAFITKPARVILAATATAAVIALSACTSPSSGAGDGDVVEGGTFTLAIVSDPGTLDPQASAVTSLFQLTQFAYDTLVSVDEEGTIGSQLATEWEVDGTTATFTLTEGVTCSDGSEFTAKTAAENIAWISDPENQSPFLGAFLPGGVTAAAEGDTLTLTLASPAPFLLTGLASVPMVCEAGLADRSDLAAGTIGSGPYELTEAVPNDHYTYTVRGDYTWGPDGATTAEKGVPAVVNVRIIPNETTAANLLLSGEISAATVIGPDTERLDQAGLFATKITTIVGEQWYNHNEGHPTSDPAVRMALTQALDLAELQKVATSGKGEPATALAVSPPAGCTFDSVTGNVPETDVDAAKAALDTAGWLAGSDGVRAKDGQKLSLTFLYSTNLGSGGTAAAELAITQWQAIGAEVTAQGQDESTLTGALFGTGAWDIGWVPLNVNTPDQVIGFISGPSAPEGTNFSNIQNDDYAALMEEAMAMNGSDGCPTWAEAEAALFSAADLVPFANNLVKTYAKGAEFENIGSIVPTSIRMVS</sequence>
<feature type="chain" id="PRO_5047284098" evidence="1">
    <location>
        <begin position="34"/>
        <end position="530"/>
    </location>
</feature>
<organism evidence="3 4">
    <name type="scientific">Agromyces neolithicus</name>
    <dbReference type="NCBI Taxonomy" id="269420"/>
    <lineage>
        <taxon>Bacteria</taxon>
        <taxon>Bacillati</taxon>
        <taxon>Actinomycetota</taxon>
        <taxon>Actinomycetes</taxon>
        <taxon>Micrococcales</taxon>
        <taxon>Microbacteriaceae</taxon>
        <taxon>Agromyces</taxon>
    </lineage>
</organism>
<keyword evidence="1" id="KW-0732">Signal</keyword>
<proteinExistence type="predicted"/>
<dbReference type="Pfam" id="PF00496">
    <property type="entry name" value="SBP_bac_5"/>
    <property type="match status" value="1"/>
</dbReference>
<name>A0ABP4YLI4_9MICO</name>
<dbReference type="InterPro" id="IPR030678">
    <property type="entry name" value="Peptide/Ni-bd"/>
</dbReference>
<dbReference type="Proteomes" id="UP001500002">
    <property type="component" value="Unassembled WGS sequence"/>
</dbReference>
<accession>A0ABP4YLI4</accession>
<evidence type="ECO:0000313" key="3">
    <source>
        <dbReference type="EMBL" id="GAA1815705.1"/>
    </source>
</evidence>
<dbReference type="RefSeq" id="WP_344296828.1">
    <property type="nucleotide sequence ID" value="NZ_BAAANJ010000011.1"/>
</dbReference>
<evidence type="ECO:0000259" key="2">
    <source>
        <dbReference type="Pfam" id="PF00496"/>
    </source>
</evidence>
<feature type="signal peptide" evidence="1">
    <location>
        <begin position="1"/>
        <end position="33"/>
    </location>
</feature>
<dbReference type="PIRSF" id="PIRSF002741">
    <property type="entry name" value="MppA"/>
    <property type="match status" value="1"/>
</dbReference>
<reference evidence="4" key="1">
    <citation type="journal article" date="2019" name="Int. J. Syst. Evol. Microbiol.">
        <title>The Global Catalogue of Microorganisms (GCM) 10K type strain sequencing project: providing services to taxonomists for standard genome sequencing and annotation.</title>
        <authorList>
            <consortium name="The Broad Institute Genomics Platform"/>
            <consortium name="The Broad Institute Genome Sequencing Center for Infectious Disease"/>
            <person name="Wu L."/>
            <person name="Ma J."/>
        </authorList>
    </citation>
    <scope>NUCLEOTIDE SEQUENCE [LARGE SCALE GENOMIC DNA]</scope>
    <source>
        <strain evidence="4">JCM 14322</strain>
    </source>
</reference>
<dbReference type="InterPro" id="IPR000914">
    <property type="entry name" value="SBP_5_dom"/>
</dbReference>
<comment type="caution">
    <text evidence="3">The sequence shown here is derived from an EMBL/GenBank/DDBJ whole genome shotgun (WGS) entry which is preliminary data.</text>
</comment>